<dbReference type="GO" id="GO:0006139">
    <property type="term" value="P:nucleobase-containing compound metabolic process"/>
    <property type="evidence" value="ECO:0007669"/>
    <property type="project" value="InterPro"/>
</dbReference>
<dbReference type="SMART" id="SM00474">
    <property type="entry name" value="35EXOc"/>
    <property type="match status" value="1"/>
</dbReference>
<reference evidence="6" key="1">
    <citation type="journal article" date="2016" name="Nat. Genet.">
        <title>A high-quality carrot genome assembly provides new insights into carotenoid accumulation and asterid genome evolution.</title>
        <authorList>
            <person name="Iorizzo M."/>
            <person name="Ellison S."/>
            <person name="Senalik D."/>
            <person name="Zeng P."/>
            <person name="Satapoomin P."/>
            <person name="Huang J."/>
            <person name="Bowman M."/>
            <person name="Iovene M."/>
            <person name="Sanseverino W."/>
            <person name="Cavagnaro P."/>
            <person name="Yildiz M."/>
            <person name="Macko-Podgorni A."/>
            <person name="Moranska E."/>
            <person name="Grzebelus E."/>
            <person name="Grzebelus D."/>
            <person name="Ashrafi H."/>
            <person name="Zheng Z."/>
            <person name="Cheng S."/>
            <person name="Spooner D."/>
            <person name="Van Deynze A."/>
            <person name="Simon P."/>
        </authorList>
    </citation>
    <scope>NUCLEOTIDE SEQUENCE</scope>
    <source>
        <tissue evidence="6">Leaf</tissue>
    </source>
</reference>
<evidence type="ECO:0000256" key="3">
    <source>
        <dbReference type="ARBA" id="ARBA00022839"/>
    </source>
</evidence>
<dbReference type="PANTHER" id="PTHR47765">
    <property type="entry name" value="3'-5' EXONUCLEASE DOMAIN-CONTAINING PROTEIN"/>
    <property type="match status" value="1"/>
</dbReference>
<feature type="region of interest" description="Disordered" evidence="4">
    <location>
        <begin position="304"/>
        <end position="336"/>
    </location>
</feature>
<protein>
    <recommendedName>
        <fullName evidence="5">3'-5' exonuclease domain-containing protein</fullName>
    </recommendedName>
</protein>
<proteinExistence type="predicted"/>
<dbReference type="SUPFAM" id="SSF53098">
    <property type="entry name" value="Ribonuclease H-like"/>
    <property type="match status" value="1"/>
</dbReference>
<dbReference type="PANTHER" id="PTHR47765:SF2">
    <property type="entry name" value="EXONUCLEASE MUT-7 HOMOLOG"/>
    <property type="match status" value="1"/>
</dbReference>
<dbReference type="GO" id="GO:0003676">
    <property type="term" value="F:nucleic acid binding"/>
    <property type="evidence" value="ECO:0007669"/>
    <property type="project" value="InterPro"/>
</dbReference>
<dbReference type="CDD" id="cd06146">
    <property type="entry name" value="mut-7_like_exo"/>
    <property type="match status" value="1"/>
</dbReference>
<dbReference type="InterPro" id="IPR002562">
    <property type="entry name" value="3'-5'_exonuclease_dom"/>
</dbReference>
<keyword evidence="3" id="KW-0269">Exonuclease</keyword>
<reference evidence="6" key="2">
    <citation type="submission" date="2022-03" db="EMBL/GenBank/DDBJ databases">
        <title>Draft title - Genomic analysis of global carrot germplasm unveils the trajectory of domestication and the origin of high carotenoid orange carrot.</title>
        <authorList>
            <person name="Iorizzo M."/>
            <person name="Ellison S."/>
            <person name="Senalik D."/>
            <person name="Macko-Podgorni A."/>
            <person name="Grzebelus D."/>
            <person name="Bostan H."/>
            <person name="Rolling W."/>
            <person name="Curaba J."/>
            <person name="Simon P."/>
        </authorList>
    </citation>
    <scope>NUCLEOTIDE SEQUENCE</scope>
    <source>
        <tissue evidence="6">Leaf</tissue>
    </source>
</reference>
<evidence type="ECO:0000256" key="2">
    <source>
        <dbReference type="ARBA" id="ARBA00022801"/>
    </source>
</evidence>
<evidence type="ECO:0000256" key="1">
    <source>
        <dbReference type="ARBA" id="ARBA00022722"/>
    </source>
</evidence>
<dbReference type="InterPro" id="IPR036397">
    <property type="entry name" value="RNaseH_sf"/>
</dbReference>
<keyword evidence="7" id="KW-1185">Reference proteome</keyword>
<sequence length="512" mass="58249">MELISSPTHFVSSTESPEFTHFTSSLTHSLLIGLDAEWKPVKTHQSTFPTVSLLQIACRLNSDDTESVVFLLDLSTIPLSSIYELLKQVFESPNILKLGFRFKQDLKYLSSTFVSQGCDLGFEKVEPYLDIVSVYGALQNKQKGRELPKQNKSLAAICKDVLGISLSKELQCSDWSCRPLSEEQIQYAAADAHCLLMIFDVLRCKFCKEGNSLYGVADIHPYNVKLGLKLIMEQPVTCNVIIKTRFCNALDMVQATITEFPQIIPAIQDSHLSRLSESHKAIDDTVLRIIRRYGDKIVLKLSDRNPKGSKKKGKKQTSSYNKEKRSEVIEEWEGPPPWDMSLGGDGCPKFLCDVMIEGLAKHLRCVGIDAAVPYTKKPNTRDLIEQADKEKRVLLTRDAKLLRHKYLIQNQIYLVKSLLKNDQLVEVIHTFQLNISEDKLMSRCPKCNGRFIQRPLSTEEAIEVAKGFQVIPNCLFNKNVEFWQCKDCNQLYWEGTQYHNAVQKFIDVCKLN</sequence>
<gene>
    <name evidence="6" type="ORF">DCAR_0416366</name>
</gene>
<dbReference type="InterPro" id="IPR012337">
    <property type="entry name" value="RNaseH-like_sf"/>
</dbReference>
<name>A0AAF0WVS7_DAUCS</name>
<evidence type="ECO:0000313" key="6">
    <source>
        <dbReference type="EMBL" id="WOG97027.1"/>
    </source>
</evidence>
<evidence type="ECO:0000259" key="5">
    <source>
        <dbReference type="SMART" id="SM00474"/>
    </source>
</evidence>
<dbReference type="Pfam" id="PF01927">
    <property type="entry name" value="Mut7-C"/>
    <property type="match status" value="1"/>
</dbReference>
<dbReference type="Proteomes" id="UP000077755">
    <property type="component" value="Chromosome 4"/>
</dbReference>
<dbReference type="Gene3D" id="3.30.420.10">
    <property type="entry name" value="Ribonuclease H-like superfamily/Ribonuclease H"/>
    <property type="match status" value="1"/>
</dbReference>
<accession>A0AAF0WVS7</accession>
<feature type="domain" description="3'-5' exonuclease" evidence="5">
    <location>
        <begin position="10"/>
        <end position="211"/>
    </location>
</feature>
<dbReference type="InterPro" id="IPR002782">
    <property type="entry name" value="Mut7-C_RNAse_dom"/>
</dbReference>
<evidence type="ECO:0000256" key="4">
    <source>
        <dbReference type="SAM" id="MobiDB-lite"/>
    </source>
</evidence>
<dbReference type="EMBL" id="CP093346">
    <property type="protein sequence ID" value="WOG97027.1"/>
    <property type="molecule type" value="Genomic_DNA"/>
</dbReference>
<keyword evidence="2" id="KW-0378">Hydrolase</keyword>
<dbReference type="InterPro" id="IPR052408">
    <property type="entry name" value="Exonuclease_MUT-7-like"/>
</dbReference>
<dbReference type="Pfam" id="PF01612">
    <property type="entry name" value="DNA_pol_A_exo1"/>
    <property type="match status" value="1"/>
</dbReference>
<organism evidence="6 7">
    <name type="scientific">Daucus carota subsp. sativus</name>
    <name type="common">Carrot</name>
    <dbReference type="NCBI Taxonomy" id="79200"/>
    <lineage>
        <taxon>Eukaryota</taxon>
        <taxon>Viridiplantae</taxon>
        <taxon>Streptophyta</taxon>
        <taxon>Embryophyta</taxon>
        <taxon>Tracheophyta</taxon>
        <taxon>Spermatophyta</taxon>
        <taxon>Magnoliopsida</taxon>
        <taxon>eudicotyledons</taxon>
        <taxon>Gunneridae</taxon>
        <taxon>Pentapetalae</taxon>
        <taxon>asterids</taxon>
        <taxon>campanulids</taxon>
        <taxon>Apiales</taxon>
        <taxon>Apiaceae</taxon>
        <taxon>Apioideae</taxon>
        <taxon>Scandiceae</taxon>
        <taxon>Daucinae</taxon>
        <taxon>Daucus</taxon>
        <taxon>Daucus sect. Daucus</taxon>
    </lineage>
</organism>
<dbReference type="InterPro" id="IPR037432">
    <property type="entry name" value="Mut-7_DEDDy_dom"/>
</dbReference>
<evidence type="ECO:0000313" key="7">
    <source>
        <dbReference type="Proteomes" id="UP000077755"/>
    </source>
</evidence>
<dbReference type="AlphaFoldDB" id="A0AAF0WVS7"/>
<dbReference type="GO" id="GO:0008408">
    <property type="term" value="F:3'-5' exonuclease activity"/>
    <property type="evidence" value="ECO:0007669"/>
    <property type="project" value="InterPro"/>
</dbReference>
<keyword evidence="1" id="KW-0540">Nuclease</keyword>